<dbReference type="GO" id="GO:0055085">
    <property type="term" value="P:transmembrane transport"/>
    <property type="evidence" value="ECO:0007669"/>
    <property type="project" value="InterPro"/>
</dbReference>
<comment type="caution">
    <text evidence="9">The sequence shown here is derived from an EMBL/GenBank/DDBJ whole genome shotgun (WGS) entry which is preliminary data.</text>
</comment>
<evidence type="ECO:0000256" key="6">
    <source>
        <dbReference type="ARBA" id="ARBA00023136"/>
    </source>
</evidence>
<dbReference type="CDD" id="cd06261">
    <property type="entry name" value="TM_PBP2"/>
    <property type="match status" value="1"/>
</dbReference>
<sequence>MYITSKNKNYIAIGLLPALLFYLVLVVYPIIRSFFYGFYDWNGLSAPIYIGLQNFKEILTDGVFWYSFKNNIFIVVASVFGQVPIGLILAIILNRKLKGARFFRSVFFIPMILSTVVIGLLWTTMLNSQTGLVNTLLQSIGLGALAQDWLGDPRLAMYTVSGVVIWQFIGFYMIIFLAALQNIPVDIMEAAEIDGANEAQKLFRITLPMMWTTIKTAVVLCIAGSMRSFDLVFVMTQGGPAHATELMATYMYNKTFSVYKYGYGSAISLVIFIISFSFILFSQKLMGRSKADEGGE</sequence>
<dbReference type="InterPro" id="IPR035906">
    <property type="entry name" value="MetI-like_sf"/>
</dbReference>
<feature type="domain" description="ABC transmembrane type-1" evidence="8">
    <location>
        <begin position="68"/>
        <end position="282"/>
    </location>
</feature>
<evidence type="ECO:0000256" key="3">
    <source>
        <dbReference type="ARBA" id="ARBA00022475"/>
    </source>
</evidence>
<dbReference type="Gene3D" id="1.10.3720.10">
    <property type="entry name" value="MetI-like"/>
    <property type="match status" value="1"/>
</dbReference>
<proteinExistence type="inferred from homology"/>
<accession>A0A4R1R8Q6</accession>
<evidence type="ECO:0000313" key="10">
    <source>
        <dbReference type="Proteomes" id="UP000295008"/>
    </source>
</evidence>
<protein>
    <submittedName>
        <fullName evidence="9">Carbohydrate ABC transporter membrane protein 1 (CUT1 family)</fullName>
    </submittedName>
</protein>
<keyword evidence="3" id="KW-1003">Cell membrane</keyword>
<comment type="subcellular location">
    <subcellularLocation>
        <location evidence="1 7">Cell membrane</location>
        <topology evidence="1 7">Multi-pass membrane protein</topology>
    </subcellularLocation>
</comment>
<evidence type="ECO:0000256" key="5">
    <source>
        <dbReference type="ARBA" id="ARBA00022989"/>
    </source>
</evidence>
<dbReference type="PROSITE" id="PS50928">
    <property type="entry name" value="ABC_TM1"/>
    <property type="match status" value="1"/>
</dbReference>
<dbReference type="InterPro" id="IPR000515">
    <property type="entry name" value="MetI-like"/>
</dbReference>
<dbReference type="SUPFAM" id="SSF161098">
    <property type="entry name" value="MetI-like"/>
    <property type="match status" value="1"/>
</dbReference>
<feature type="transmembrane region" description="Helical" evidence="7">
    <location>
        <begin position="261"/>
        <end position="281"/>
    </location>
</feature>
<dbReference type="PANTHER" id="PTHR30193:SF37">
    <property type="entry name" value="INNER MEMBRANE ABC TRANSPORTER PERMEASE PROTEIN YCJO"/>
    <property type="match status" value="1"/>
</dbReference>
<evidence type="ECO:0000256" key="7">
    <source>
        <dbReference type="RuleBase" id="RU363032"/>
    </source>
</evidence>
<evidence type="ECO:0000313" key="9">
    <source>
        <dbReference type="EMBL" id="TCL61940.1"/>
    </source>
</evidence>
<dbReference type="InterPro" id="IPR051393">
    <property type="entry name" value="ABC_transporter_permease"/>
</dbReference>
<dbReference type="GO" id="GO:0005886">
    <property type="term" value="C:plasma membrane"/>
    <property type="evidence" value="ECO:0007669"/>
    <property type="project" value="UniProtKB-SubCell"/>
</dbReference>
<feature type="transmembrane region" description="Helical" evidence="7">
    <location>
        <begin position="12"/>
        <end position="31"/>
    </location>
</feature>
<evidence type="ECO:0000256" key="1">
    <source>
        <dbReference type="ARBA" id="ARBA00004651"/>
    </source>
</evidence>
<organism evidence="9 10">
    <name type="scientific">Hydrogenispora ethanolica</name>
    <dbReference type="NCBI Taxonomy" id="1082276"/>
    <lineage>
        <taxon>Bacteria</taxon>
        <taxon>Bacillati</taxon>
        <taxon>Bacillota</taxon>
        <taxon>Hydrogenispora</taxon>
    </lineage>
</organism>
<dbReference type="RefSeq" id="WP_132016064.1">
    <property type="nucleotide sequence ID" value="NZ_SLUN01000030.1"/>
</dbReference>
<evidence type="ECO:0000256" key="2">
    <source>
        <dbReference type="ARBA" id="ARBA00022448"/>
    </source>
</evidence>
<dbReference type="AlphaFoldDB" id="A0A4R1R8Q6"/>
<dbReference type="Proteomes" id="UP000295008">
    <property type="component" value="Unassembled WGS sequence"/>
</dbReference>
<dbReference type="PANTHER" id="PTHR30193">
    <property type="entry name" value="ABC TRANSPORTER PERMEASE PROTEIN"/>
    <property type="match status" value="1"/>
</dbReference>
<gene>
    <name evidence="9" type="ORF">EDC14_103042</name>
</gene>
<feature type="transmembrane region" description="Helical" evidence="7">
    <location>
        <begin position="72"/>
        <end position="93"/>
    </location>
</feature>
<keyword evidence="2 7" id="KW-0813">Transport</keyword>
<evidence type="ECO:0000259" key="8">
    <source>
        <dbReference type="PROSITE" id="PS50928"/>
    </source>
</evidence>
<dbReference type="Pfam" id="PF00528">
    <property type="entry name" value="BPD_transp_1"/>
    <property type="match status" value="1"/>
</dbReference>
<feature type="transmembrane region" description="Helical" evidence="7">
    <location>
        <begin position="105"/>
        <end position="125"/>
    </location>
</feature>
<evidence type="ECO:0000256" key="4">
    <source>
        <dbReference type="ARBA" id="ARBA00022692"/>
    </source>
</evidence>
<keyword evidence="4 7" id="KW-0812">Transmembrane</keyword>
<comment type="similarity">
    <text evidence="7">Belongs to the binding-protein-dependent transport system permease family.</text>
</comment>
<name>A0A4R1R8Q6_HYDET</name>
<dbReference type="EMBL" id="SLUN01000030">
    <property type="protein sequence ID" value="TCL61940.1"/>
    <property type="molecule type" value="Genomic_DNA"/>
</dbReference>
<keyword evidence="10" id="KW-1185">Reference proteome</keyword>
<feature type="transmembrane region" description="Helical" evidence="7">
    <location>
        <begin position="155"/>
        <end position="181"/>
    </location>
</feature>
<dbReference type="OrthoDB" id="42781at2"/>
<reference evidence="9 10" key="1">
    <citation type="submission" date="2019-03" db="EMBL/GenBank/DDBJ databases">
        <title>Genomic Encyclopedia of Type Strains, Phase IV (KMG-IV): sequencing the most valuable type-strain genomes for metagenomic binning, comparative biology and taxonomic classification.</title>
        <authorList>
            <person name="Goeker M."/>
        </authorList>
    </citation>
    <scope>NUCLEOTIDE SEQUENCE [LARGE SCALE GENOMIC DNA]</scope>
    <source>
        <strain evidence="9 10">LX-B</strain>
    </source>
</reference>
<keyword evidence="6 7" id="KW-0472">Membrane</keyword>
<keyword evidence="5 7" id="KW-1133">Transmembrane helix</keyword>